<reference evidence="1 2" key="1">
    <citation type="journal article" date="2022" name="bioRxiv">
        <title>The genome of the oomycete Peronosclerospora sorghi, a cosmopolitan pathogen of maize and sorghum, is inflated with dispersed pseudogenes.</title>
        <authorList>
            <person name="Fletcher K."/>
            <person name="Martin F."/>
            <person name="Isakeit T."/>
            <person name="Cavanaugh K."/>
            <person name="Magill C."/>
            <person name="Michelmore R."/>
        </authorList>
    </citation>
    <scope>NUCLEOTIDE SEQUENCE [LARGE SCALE GENOMIC DNA]</scope>
    <source>
        <strain evidence="1">P6</strain>
    </source>
</reference>
<gene>
    <name evidence="1" type="ORF">PsorP6_017922</name>
</gene>
<sequence length="1149" mass="130891">MSCTKSLGNAVVSEKCFRLLYLKHEIQTDVKVLKAVVDEVDVLRLCHSFGMTLSQSSTASMHEFELGMFDPEDYDADFARFMRESVLAGYCRKNQKTAQDDNDLKICCLFGKQLEVKAELGRMGFWDGECEEGLSFQDQGVFCMKSDVDCRQLVAFAWLGSNLFESETIRDTPAYVLRFLLTLSPNITCCLSERDFQRMKSEVDALSEISTGRRNSYSVAFRVQKQVEQTDSVTRGPVSKRMIPKIKCAKSVWLAGGVVPAIAVEGSTPLTTEWVEQNAVVSRDSFAQWMWEKHQNHAIKLPFGRIQAVNALDDLLMKFHRFPEKELRAVRSKYNGKVEEGKGQVTSQTLENVSEIYRNVVESAKFLFAVKGYTNTAAIDSAQTDFGSFLEQHENSGVLNRLGSQALQTLLLPQRIQHHMKILSDAYQSGQSVFEVVLEMVVSDNPITADVIYTKWYRSLMFWKGYSAEFQLAMEQQQPRLTHMWSEAIELLMQVLYHDIVEEKMYDIKKRYEYLSNEEEENVKRNAFGRLRQYLETENGRLKIRIKRIVCTANGDVVRITWSEEVKKEPTKIISMYQLKSLCLVDESGDIQSFDVRTQRTSKKASFGKKDIQDDGIKVGGLLSFADELVIGQVKIHEKKKQLYMRFISNEDHRPLPSAIFDMPSTKLAIGSMDDVLYVVNTCDGSIYSPKLSVTVRSDSFRVQRSGNGAKCSLRAHEDGKRTASEPWLGVFYHVFEKFPVQSLVDMSMSWNTPFSLALEITSRFDKDIDSLFSRFQKGVQLIKNDARLFRGLLYMSVKDVNTNDRQGVIDELVGKLDVIFEANRNQNFLTDMSTKLQMVQKAISSLFKLFLNLRGKPYGSCRIATTDQSEFDDFVAFVIRRRAKKIHMCSHSHACGEMCSVDGICEQKVHLKKSARTYTGARGSFEYIYQEMNGCKRHCAYLIPSGEVEHEGSHTCVVRTCGEGEDTEQNSVHYCDARCPSCNYYCNKHFGHMELHATSHGNMHQTYFIAKGNEVDVEDRKYKVGEQGIAEMCNLFCAKMGRGHVHYLPCESHDDEKCVYYTSDASKDHRRHCMDELFPRPSQDMDELLHAQFWTAIGWEDPCSDEEQFQRIAAVLSKTSAASLALLNGSKVSLTRVNVSVLERIASE</sequence>
<keyword evidence="2" id="KW-1185">Reference proteome</keyword>
<evidence type="ECO:0000313" key="2">
    <source>
        <dbReference type="Proteomes" id="UP001163321"/>
    </source>
</evidence>
<organism evidence="1 2">
    <name type="scientific">Peronosclerospora sorghi</name>
    <dbReference type="NCBI Taxonomy" id="230839"/>
    <lineage>
        <taxon>Eukaryota</taxon>
        <taxon>Sar</taxon>
        <taxon>Stramenopiles</taxon>
        <taxon>Oomycota</taxon>
        <taxon>Peronosporomycetes</taxon>
        <taxon>Peronosporales</taxon>
        <taxon>Peronosporaceae</taxon>
        <taxon>Peronosclerospora</taxon>
    </lineage>
</organism>
<dbReference type="EMBL" id="CM047581">
    <property type="protein sequence ID" value="KAI9916722.1"/>
    <property type="molecule type" value="Genomic_DNA"/>
</dbReference>
<protein>
    <submittedName>
        <fullName evidence="1">Uncharacterized protein</fullName>
    </submittedName>
</protein>
<comment type="caution">
    <text evidence="1">The sequence shown here is derived from an EMBL/GenBank/DDBJ whole genome shotgun (WGS) entry which is preliminary data.</text>
</comment>
<name>A0ACC0WE77_9STRA</name>
<dbReference type="Proteomes" id="UP001163321">
    <property type="component" value="Chromosome 2"/>
</dbReference>
<accession>A0ACC0WE77</accession>
<evidence type="ECO:0000313" key="1">
    <source>
        <dbReference type="EMBL" id="KAI9916722.1"/>
    </source>
</evidence>
<proteinExistence type="predicted"/>